<name>A0ABD1LNF4_9FABA</name>
<gene>
    <name evidence="2" type="ORF">Fmac_023916</name>
</gene>
<evidence type="ECO:0000256" key="1">
    <source>
        <dbReference type="SAM" id="MobiDB-lite"/>
    </source>
</evidence>
<evidence type="ECO:0000313" key="3">
    <source>
        <dbReference type="Proteomes" id="UP001603857"/>
    </source>
</evidence>
<organism evidence="2 3">
    <name type="scientific">Flemingia macrophylla</name>
    <dbReference type="NCBI Taxonomy" id="520843"/>
    <lineage>
        <taxon>Eukaryota</taxon>
        <taxon>Viridiplantae</taxon>
        <taxon>Streptophyta</taxon>
        <taxon>Embryophyta</taxon>
        <taxon>Tracheophyta</taxon>
        <taxon>Spermatophyta</taxon>
        <taxon>Magnoliopsida</taxon>
        <taxon>eudicotyledons</taxon>
        <taxon>Gunneridae</taxon>
        <taxon>Pentapetalae</taxon>
        <taxon>rosids</taxon>
        <taxon>fabids</taxon>
        <taxon>Fabales</taxon>
        <taxon>Fabaceae</taxon>
        <taxon>Papilionoideae</taxon>
        <taxon>50 kb inversion clade</taxon>
        <taxon>NPAAA clade</taxon>
        <taxon>indigoferoid/millettioid clade</taxon>
        <taxon>Phaseoleae</taxon>
        <taxon>Flemingia</taxon>
    </lineage>
</organism>
<dbReference type="AlphaFoldDB" id="A0ABD1LNF4"/>
<evidence type="ECO:0000313" key="2">
    <source>
        <dbReference type="EMBL" id="KAL2324858.1"/>
    </source>
</evidence>
<protein>
    <submittedName>
        <fullName evidence="2">Uncharacterized protein</fullName>
    </submittedName>
</protein>
<dbReference type="EMBL" id="JBGMDY010000008">
    <property type="protein sequence ID" value="KAL2324858.1"/>
    <property type="molecule type" value="Genomic_DNA"/>
</dbReference>
<accession>A0ABD1LNF4</accession>
<reference evidence="2 3" key="1">
    <citation type="submission" date="2024-08" db="EMBL/GenBank/DDBJ databases">
        <title>Insights into the chromosomal genome structure of Flemingia macrophylla.</title>
        <authorList>
            <person name="Ding Y."/>
            <person name="Zhao Y."/>
            <person name="Bi W."/>
            <person name="Wu M."/>
            <person name="Zhao G."/>
            <person name="Gong Y."/>
            <person name="Li W."/>
            <person name="Zhang P."/>
        </authorList>
    </citation>
    <scope>NUCLEOTIDE SEQUENCE [LARGE SCALE GENOMIC DNA]</scope>
    <source>
        <strain evidence="2">DYQJB</strain>
        <tissue evidence="2">Leaf</tissue>
    </source>
</reference>
<dbReference type="Proteomes" id="UP001603857">
    <property type="component" value="Unassembled WGS sequence"/>
</dbReference>
<comment type="caution">
    <text evidence="2">The sequence shown here is derived from an EMBL/GenBank/DDBJ whole genome shotgun (WGS) entry which is preliminary data.</text>
</comment>
<proteinExistence type="predicted"/>
<feature type="compositionally biased region" description="Basic and acidic residues" evidence="1">
    <location>
        <begin position="9"/>
        <end position="25"/>
    </location>
</feature>
<keyword evidence="3" id="KW-1185">Reference proteome</keyword>
<sequence>MEELQNSLEAHEQRFNERRNSERVQEQMFLAHTNLNKKGSGDWNKKGGKKSGRVVRMVEQ</sequence>
<feature type="region of interest" description="Disordered" evidence="1">
    <location>
        <begin position="1"/>
        <end position="60"/>
    </location>
</feature>